<evidence type="ECO:0000256" key="6">
    <source>
        <dbReference type="ARBA" id="ARBA00024062"/>
    </source>
</evidence>
<dbReference type="Gene3D" id="3.20.20.80">
    <property type="entry name" value="Glycosidases"/>
    <property type="match status" value="1"/>
</dbReference>
<dbReference type="KEGG" id="pcor:KS4_12730"/>
<proteinExistence type="inferred from homology"/>
<evidence type="ECO:0000313" key="11">
    <source>
        <dbReference type="EMBL" id="QDU33228.1"/>
    </source>
</evidence>
<evidence type="ECO:0000256" key="5">
    <source>
        <dbReference type="ARBA" id="ARBA00023965"/>
    </source>
</evidence>
<gene>
    <name evidence="11" type="primary">pulA</name>
    <name evidence="11" type="ORF">KS4_12730</name>
</gene>
<dbReference type="Pfam" id="PF02922">
    <property type="entry name" value="CBM_48"/>
    <property type="match status" value="1"/>
</dbReference>
<dbReference type="PANTHER" id="PTHR43002">
    <property type="entry name" value="GLYCOGEN DEBRANCHING ENZYME"/>
    <property type="match status" value="1"/>
</dbReference>
<dbReference type="SUPFAM" id="SSF81296">
    <property type="entry name" value="E set domains"/>
    <property type="match status" value="1"/>
</dbReference>
<dbReference type="OrthoDB" id="226102at2"/>
<reference evidence="11 12" key="1">
    <citation type="submission" date="2019-02" db="EMBL/GenBank/DDBJ databases">
        <title>Deep-cultivation of Planctomycetes and their phenomic and genomic characterization uncovers novel biology.</title>
        <authorList>
            <person name="Wiegand S."/>
            <person name="Jogler M."/>
            <person name="Boedeker C."/>
            <person name="Pinto D."/>
            <person name="Vollmers J."/>
            <person name="Rivas-Marin E."/>
            <person name="Kohn T."/>
            <person name="Peeters S.H."/>
            <person name="Heuer A."/>
            <person name="Rast P."/>
            <person name="Oberbeckmann S."/>
            <person name="Bunk B."/>
            <person name="Jeske O."/>
            <person name="Meyerdierks A."/>
            <person name="Storesund J.E."/>
            <person name="Kallscheuer N."/>
            <person name="Luecker S."/>
            <person name="Lage O.M."/>
            <person name="Pohl T."/>
            <person name="Merkel B.J."/>
            <person name="Hornburger P."/>
            <person name="Mueller R.-W."/>
            <person name="Bruemmer F."/>
            <person name="Labrenz M."/>
            <person name="Spormann A.M."/>
            <person name="Op den Camp H."/>
            <person name="Overmann J."/>
            <person name="Amann R."/>
            <person name="Jetten M.S.M."/>
            <person name="Mascher T."/>
            <person name="Medema M.H."/>
            <person name="Devos D.P."/>
            <person name="Kaster A.-K."/>
            <person name="Ovreas L."/>
            <person name="Rohde M."/>
            <person name="Galperin M.Y."/>
            <person name="Jogler C."/>
        </authorList>
    </citation>
    <scope>NUCLEOTIDE SEQUENCE [LARGE SCALE GENOMIC DNA]</scope>
    <source>
        <strain evidence="11 12">KS4</strain>
    </source>
</reference>
<dbReference type="CDD" id="cd11341">
    <property type="entry name" value="AmyAc_Pullulanase_LD-like"/>
    <property type="match status" value="1"/>
</dbReference>
<dbReference type="InterPro" id="IPR006047">
    <property type="entry name" value="GH13_cat_dom"/>
</dbReference>
<accession>A0A517YSN6</accession>
<evidence type="ECO:0000256" key="2">
    <source>
        <dbReference type="ARBA" id="ARBA00022729"/>
    </source>
</evidence>
<dbReference type="NCBIfam" id="TIGR02104">
    <property type="entry name" value="pulA_typeI"/>
    <property type="match status" value="1"/>
</dbReference>
<evidence type="ECO:0000256" key="7">
    <source>
        <dbReference type="ARBA" id="ARBA00029618"/>
    </source>
</evidence>
<keyword evidence="4 11" id="KW-0326">Glycosidase</keyword>
<dbReference type="GO" id="GO:0051060">
    <property type="term" value="F:pullulanase activity"/>
    <property type="evidence" value="ECO:0007669"/>
    <property type="project" value="UniProtKB-EC"/>
</dbReference>
<dbReference type="Pfam" id="PF03714">
    <property type="entry name" value="PUD"/>
    <property type="match status" value="1"/>
</dbReference>
<keyword evidence="3 11" id="KW-0378">Hydrolase</keyword>
<dbReference type="InterPro" id="IPR011840">
    <property type="entry name" value="PulA_typeI"/>
</dbReference>
<dbReference type="InterPro" id="IPR013780">
    <property type="entry name" value="Glyco_hydro_b"/>
</dbReference>
<sequence precursor="true">MTQPNKLTSVLLLLLTTLLLPATTSAAPKLNASAPDMNKVRSLALKPTNGTTFVLHYYRPDGKYDGWNIWTWADGQEGRSVKFTGRDAFGAYATVKYPVRLNKANFIIRYKEWERKDVDRDRSTTVNADGIAEAWAVSEDPNVYQNPADIDFSLRVNAAFLDKADNVLVTLSQPVDKRALKASDVNLSVNGTRLPIRAIQAPNAQGNSHKTFTLVTARKISADELATPISLTLPGQNPVTVYVRDALDSKDLFPADAKLGSYVTESKTTFRTWSPVASSVDLLLFDSEDAATPNKSISMTKADSGLWETTLPSDLHGLFYQYSFTSYGKTRTVADINCFAAAHDSSKSMVVNLSNTNPEGFAEHTPPASKSQTDEIVYEVHVRDFSIQDQNVPAENRGKYSGLAIVNPSTGEEVSTSISHLKELGVTAVHLLPIQDYSASLTEYNWGYWTALFNVPEAQYSSTPHQPAETIKELKKTIQTLHENGIRVILDVVYNHTSTSYEYSPFDQAVPYYYFRTGADGTLANESGCGNAFADERLMARKYMIDSLKYWVTEYKVDGFRFDLLGMHYPITVKTAAQELRKLRSDLTIYGEPWTGGGPTHFGKGVQRGTTVGVFNDHIRNAIRGDLDGTSTGFATGSGGDIESVKRGIMGAIDDFASAPTETVSYISAHDNRTFWDKLEYTYAGMDDNTKRSIQKLAHGIVLTSQGMAFLHGGSDFARTKFGNHNSYNAGDDINKFDWDRKAEYIDVFNYFKGLIALRKAHPAFRMTTASNVKRNISFLSAPNGVIAYTIDAKRVGDDWNRILVIFNGEPSAQTIELPSGHWNIVVDDQNAGTSPLRKANNRVTLPQYSMIVAYK</sequence>
<dbReference type="InterPro" id="IPR004193">
    <property type="entry name" value="Glyco_hydro_13_N"/>
</dbReference>
<evidence type="ECO:0000256" key="4">
    <source>
        <dbReference type="ARBA" id="ARBA00023295"/>
    </source>
</evidence>
<dbReference type="InterPro" id="IPR049117">
    <property type="entry name" value="pulA_all-beta"/>
</dbReference>
<dbReference type="SMART" id="SM00642">
    <property type="entry name" value="Aamy"/>
    <property type="match status" value="1"/>
</dbReference>
<organism evidence="11 12">
    <name type="scientific">Poriferisphaera corsica</name>
    <dbReference type="NCBI Taxonomy" id="2528020"/>
    <lineage>
        <taxon>Bacteria</taxon>
        <taxon>Pseudomonadati</taxon>
        <taxon>Planctomycetota</taxon>
        <taxon>Phycisphaerae</taxon>
        <taxon>Phycisphaerales</taxon>
        <taxon>Phycisphaeraceae</taxon>
        <taxon>Poriferisphaera</taxon>
    </lineage>
</organism>
<dbReference type="RefSeq" id="WP_145076015.1">
    <property type="nucleotide sequence ID" value="NZ_CP036425.1"/>
</dbReference>
<dbReference type="Gene3D" id="2.60.40.10">
    <property type="entry name" value="Immunoglobulins"/>
    <property type="match status" value="1"/>
</dbReference>
<feature type="domain" description="Glycosyl hydrolase family 13 catalytic" evidence="10">
    <location>
        <begin position="379"/>
        <end position="759"/>
    </location>
</feature>
<comment type="similarity">
    <text evidence="1">Belongs to the glycosyl hydrolase 13 family.</text>
</comment>
<dbReference type="EMBL" id="CP036425">
    <property type="protein sequence ID" value="QDU33228.1"/>
    <property type="molecule type" value="Genomic_DNA"/>
</dbReference>
<dbReference type="InterPro" id="IPR005323">
    <property type="entry name" value="CBM41_pullulanase"/>
</dbReference>
<dbReference type="EC" id="3.2.1.41" evidence="6"/>
<evidence type="ECO:0000256" key="1">
    <source>
        <dbReference type="ARBA" id="ARBA00008061"/>
    </source>
</evidence>
<evidence type="ECO:0000259" key="10">
    <source>
        <dbReference type="SMART" id="SM00642"/>
    </source>
</evidence>
<protein>
    <recommendedName>
        <fullName evidence="6">pullulanase</fullName>
        <ecNumber evidence="6">3.2.1.41</ecNumber>
    </recommendedName>
    <alternativeName>
        <fullName evidence="7">Alpha-dextrin endo-1,6-alpha-glucosidase</fullName>
    </alternativeName>
    <alternativeName>
        <fullName evidence="8">Pullulan 6-glucanohydrolase</fullName>
    </alternativeName>
</protein>
<evidence type="ECO:0000256" key="9">
    <source>
        <dbReference type="SAM" id="SignalP"/>
    </source>
</evidence>
<dbReference type="CDD" id="cd10315">
    <property type="entry name" value="CBM41_pullulanase"/>
    <property type="match status" value="1"/>
</dbReference>
<dbReference type="AlphaFoldDB" id="A0A517YSN6"/>
<dbReference type="InterPro" id="IPR013784">
    <property type="entry name" value="Carb-bd-like_fold"/>
</dbReference>
<dbReference type="CDD" id="cd02860">
    <property type="entry name" value="E_set_Pullulanase"/>
    <property type="match status" value="1"/>
</dbReference>
<dbReference type="Pfam" id="PF00128">
    <property type="entry name" value="Alpha-amylase"/>
    <property type="match status" value="1"/>
</dbReference>
<evidence type="ECO:0000256" key="8">
    <source>
        <dbReference type="ARBA" id="ARBA00031076"/>
    </source>
</evidence>
<dbReference type="GO" id="GO:0005975">
    <property type="term" value="P:carbohydrate metabolic process"/>
    <property type="evidence" value="ECO:0007669"/>
    <property type="project" value="InterPro"/>
</dbReference>
<dbReference type="Proteomes" id="UP000317369">
    <property type="component" value="Chromosome"/>
</dbReference>
<dbReference type="InterPro" id="IPR014756">
    <property type="entry name" value="Ig_E-set"/>
</dbReference>
<dbReference type="Pfam" id="PF21653">
    <property type="entry name" value="pulA_all-beta"/>
    <property type="match status" value="1"/>
</dbReference>
<dbReference type="InterPro" id="IPR013783">
    <property type="entry name" value="Ig-like_fold"/>
</dbReference>
<keyword evidence="12" id="KW-1185">Reference proteome</keyword>
<dbReference type="InterPro" id="IPR017853">
    <property type="entry name" value="GH"/>
</dbReference>
<dbReference type="SUPFAM" id="SSF51445">
    <property type="entry name" value="(Trans)glycosidases"/>
    <property type="match status" value="1"/>
</dbReference>
<dbReference type="SUPFAM" id="SSF49452">
    <property type="entry name" value="Starch-binding domain-like"/>
    <property type="match status" value="1"/>
</dbReference>
<dbReference type="Gene3D" id="2.60.40.1110">
    <property type="match status" value="1"/>
</dbReference>
<feature type="chain" id="PRO_5022012821" description="pullulanase" evidence="9">
    <location>
        <begin position="27"/>
        <end position="856"/>
    </location>
</feature>
<evidence type="ECO:0000313" key="12">
    <source>
        <dbReference type="Proteomes" id="UP000317369"/>
    </source>
</evidence>
<keyword evidence="2 9" id="KW-0732">Signal</keyword>
<dbReference type="GO" id="GO:0030246">
    <property type="term" value="F:carbohydrate binding"/>
    <property type="evidence" value="ECO:0007669"/>
    <property type="project" value="InterPro"/>
</dbReference>
<comment type="catalytic activity">
    <reaction evidence="5">
        <text>Hydrolysis of (1-&gt;6)-alpha-D-glucosidic linkages in pullulan, amylopectin and glycogen, and in the alpha- and beta-limit dextrins of amylopectin and glycogen.</text>
        <dbReference type="EC" id="3.2.1.41"/>
    </reaction>
</comment>
<name>A0A517YSN6_9BACT</name>
<dbReference type="Gene3D" id="2.60.40.1180">
    <property type="entry name" value="Golgi alpha-mannosidase II"/>
    <property type="match status" value="1"/>
</dbReference>
<feature type="signal peptide" evidence="9">
    <location>
        <begin position="1"/>
        <end position="26"/>
    </location>
</feature>
<evidence type="ECO:0000256" key="3">
    <source>
        <dbReference type="ARBA" id="ARBA00022801"/>
    </source>
</evidence>